<organism evidence="1 2">
    <name type="scientific">Methylorubrum populi</name>
    <dbReference type="NCBI Taxonomy" id="223967"/>
    <lineage>
        <taxon>Bacteria</taxon>
        <taxon>Pseudomonadati</taxon>
        <taxon>Pseudomonadota</taxon>
        <taxon>Alphaproteobacteria</taxon>
        <taxon>Hyphomicrobiales</taxon>
        <taxon>Methylobacteriaceae</taxon>
        <taxon>Methylorubrum</taxon>
    </lineage>
</organism>
<dbReference type="RefSeq" id="WP_096484392.1">
    <property type="nucleotide sequence ID" value="NZ_AP014809.1"/>
</dbReference>
<name>A0A160PC83_9HYPH</name>
<reference evidence="1 2" key="1">
    <citation type="journal article" date="2016" name="Genome Announc.">
        <title>Complete Genome Sequence of Methylobacterium populi P-1M, Isolated from Pink-Pigmented Household Biofilm.</title>
        <authorList>
            <person name="Morohoshi T."/>
            <person name="Ikeda T."/>
        </authorList>
    </citation>
    <scope>NUCLEOTIDE SEQUENCE [LARGE SCALE GENOMIC DNA]</scope>
    <source>
        <strain evidence="1 2">P-1M</strain>
    </source>
</reference>
<accession>A0A160PC83</accession>
<evidence type="ECO:0000313" key="1">
    <source>
        <dbReference type="EMBL" id="BAU89984.1"/>
    </source>
</evidence>
<dbReference type="EMBL" id="AP014809">
    <property type="protein sequence ID" value="BAU89984.1"/>
    <property type="molecule type" value="Genomic_DNA"/>
</dbReference>
<evidence type="ECO:0000313" key="2">
    <source>
        <dbReference type="Proteomes" id="UP000218288"/>
    </source>
</evidence>
<dbReference type="AlphaFoldDB" id="A0A160PC83"/>
<dbReference type="OrthoDB" id="8021309at2"/>
<dbReference type="Proteomes" id="UP000218288">
    <property type="component" value="Chromosome"/>
</dbReference>
<gene>
    <name evidence="1" type="ORF">MPPM_1379</name>
</gene>
<protein>
    <submittedName>
        <fullName evidence="1">Uncharacterized protein</fullName>
    </submittedName>
</protein>
<proteinExistence type="predicted"/>
<sequence length="71" mass="8140">MDDEDTIRTDIEFAVADACWRDEIAKRLGIPVVEEALTPPEMKGEPETALRLAYEERLRALRAWRRARGLG</sequence>